<organism evidence="2">
    <name type="scientific">Rhizophora mucronata</name>
    <name type="common">Asiatic mangrove</name>
    <dbReference type="NCBI Taxonomy" id="61149"/>
    <lineage>
        <taxon>Eukaryota</taxon>
        <taxon>Viridiplantae</taxon>
        <taxon>Streptophyta</taxon>
        <taxon>Embryophyta</taxon>
        <taxon>Tracheophyta</taxon>
        <taxon>Spermatophyta</taxon>
        <taxon>Magnoliopsida</taxon>
        <taxon>eudicotyledons</taxon>
        <taxon>Gunneridae</taxon>
        <taxon>Pentapetalae</taxon>
        <taxon>rosids</taxon>
        <taxon>fabids</taxon>
        <taxon>Malpighiales</taxon>
        <taxon>Rhizophoraceae</taxon>
        <taxon>Rhizophora</taxon>
    </lineage>
</organism>
<evidence type="ECO:0000313" key="2">
    <source>
        <dbReference type="EMBL" id="MBW90699.1"/>
    </source>
</evidence>
<reference evidence="2" key="1">
    <citation type="submission" date="2018-02" db="EMBL/GenBank/DDBJ databases">
        <title>Rhizophora mucronata_Transcriptome.</title>
        <authorList>
            <person name="Meera S.P."/>
            <person name="Sreeshan A."/>
            <person name="Augustine A."/>
        </authorList>
    </citation>
    <scope>NUCLEOTIDE SEQUENCE</scope>
    <source>
        <tissue evidence="2">Leaf</tissue>
    </source>
</reference>
<proteinExistence type="predicted"/>
<protein>
    <submittedName>
        <fullName evidence="2">Uncharacterized protein</fullName>
    </submittedName>
</protein>
<evidence type="ECO:0000256" key="1">
    <source>
        <dbReference type="SAM" id="MobiDB-lite"/>
    </source>
</evidence>
<sequence>MLRRQHSKRLKRRERRRNQRMMMPPVLMWKIMKTMMLMRQKMMLILKPNQKQTKTAPAPKKMKSTRERMSCRKEVCASVGLKSRLGSSGPKDVFCFFLFWVNGKSTILSILI</sequence>
<accession>A0A2P2JB50</accession>
<name>A0A2P2JB50_RHIMU</name>
<dbReference type="EMBL" id="GGEC01010216">
    <property type="protein sequence ID" value="MBW90699.1"/>
    <property type="molecule type" value="Transcribed_RNA"/>
</dbReference>
<feature type="region of interest" description="Disordered" evidence="1">
    <location>
        <begin position="47"/>
        <end position="69"/>
    </location>
</feature>
<dbReference type="AlphaFoldDB" id="A0A2P2JB50"/>